<dbReference type="OrthoDB" id="3635738at2759"/>
<dbReference type="Gene3D" id="3.40.50.300">
    <property type="entry name" value="P-loop containing nucleotide triphosphate hydrolases"/>
    <property type="match status" value="1"/>
</dbReference>
<name>A0A8H6VK69_9PEZI</name>
<feature type="coiled-coil region" evidence="1">
    <location>
        <begin position="228"/>
        <end position="327"/>
    </location>
</feature>
<sequence length="434" mass="49760">MVVSENRIPHAAPRSVQQNAPWKFIAVMGVTGSGKSTFIRKVSGDSSVLVGDGLYSCTSELKSYAFNYGGFNINLVDSPGFNDTHRSETDVLQDIASWLRETYEGETKLTGIVYLHGINHSRMEGSALRNLKMFRELCGNDPLQNVVLATTFWDTVQAEAGARRETELKDTFEFWGGMIKRGSRMARAGTTEECYAIVSDLLNRSPKALRIQHELVEEAVPLAETAAGQVVSEELIRLENKHKQEKEEMQRQMQEALEQPDWRQEIIQEQEKKVSDELLKVKRQQEQLKADRRSDLRRQQIEFDDVIAALRKDNARLKRKLAGSNLEKQWERAQFNQRLEDFERYNQDMWQRWNLSVDEIIAKVRVEESKLRVEDREELEHEINQLKESLAEGSRDDKGSWKPRAKKAGAHFLKILRVLLPLTSLVALGLPGHS</sequence>
<proteinExistence type="predicted"/>
<evidence type="ECO:0000259" key="2">
    <source>
        <dbReference type="Pfam" id="PF01926"/>
    </source>
</evidence>
<dbReference type="GO" id="GO:0005525">
    <property type="term" value="F:GTP binding"/>
    <property type="evidence" value="ECO:0007669"/>
    <property type="project" value="InterPro"/>
</dbReference>
<dbReference type="Pfam" id="PF01926">
    <property type="entry name" value="MMR_HSR1"/>
    <property type="match status" value="1"/>
</dbReference>
<feature type="domain" description="G" evidence="2">
    <location>
        <begin position="25"/>
        <end position="92"/>
    </location>
</feature>
<evidence type="ECO:0000313" key="3">
    <source>
        <dbReference type="EMBL" id="KAF7189755.1"/>
    </source>
</evidence>
<protein>
    <recommendedName>
        <fullName evidence="2">G domain-containing protein</fullName>
    </recommendedName>
</protein>
<dbReference type="SUPFAM" id="SSF52540">
    <property type="entry name" value="P-loop containing nucleoside triphosphate hydrolases"/>
    <property type="match status" value="1"/>
</dbReference>
<dbReference type="InterPro" id="IPR006073">
    <property type="entry name" value="GTP-bd"/>
</dbReference>
<gene>
    <name evidence="3" type="ORF">HII31_08862</name>
</gene>
<evidence type="ECO:0000313" key="4">
    <source>
        <dbReference type="Proteomes" id="UP000660729"/>
    </source>
</evidence>
<keyword evidence="4" id="KW-1185">Reference proteome</keyword>
<dbReference type="Proteomes" id="UP000660729">
    <property type="component" value="Unassembled WGS sequence"/>
</dbReference>
<dbReference type="AlphaFoldDB" id="A0A8H6VK69"/>
<organism evidence="3 4">
    <name type="scientific">Pseudocercospora fuligena</name>
    <dbReference type="NCBI Taxonomy" id="685502"/>
    <lineage>
        <taxon>Eukaryota</taxon>
        <taxon>Fungi</taxon>
        <taxon>Dikarya</taxon>
        <taxon>Ascomycota</taxon>
        <taxon>Pezizomycotina</taxon>
        <taxon>Dothideomycetes</taxon>
        <taxon>Dothideomycetidae</taxon>
        <taxon>Mycosphaerellales</taxon>
        <taxon>Mycosphaerellaceae</taxon>
        <taxon>Pseudocercospora</taxon>
    </lineage>
</organism>
<comment type="caution">
    <text evidence="3">The sequence shown here is derived from an EMBL/GenBank/DDBJ whole genome shotgun (WGS) entry which is preliminary data.</text>
</comment>
<evidence type="ECO:0000256" key="1">
    <source>
        <dbReference type="SAM" id="Coils"/>
    </source>
</evidence>
<accession>A0A8H6VK69</accession>
<dbReference type="CDD" id="cd00882">
    <property type="entry name" value="Ras_like_GTPase"/>
    <property type="match status" value="1"/>
</dbReference>
<reference evidence="3" key="1">
    <citation type="submission" date="2020-04" db="EMBL/GenBank/DDBJ databases">
        <title>Draft genome resource of the tomato pathogen Pseudocercospora fuligena.</title>
        <authorList>
            <person name="Zaccaron A."/>
        </authorList>
    </citation>
    <scope>NUCLEOTIDE SEQUENCE</scope>
    <source>
        <strain evidence="3">PF001</strain>
    </source>
</reference>
<dbReference type="InterPro" id="IPR027417">
    <property type="entry name" value="P-loop_NTPase"/>
</dbReference>
<keyword evidence="1" id="KW-0175">Coiled coil</keyword>
<dbReference type="EMBL" id="JABCIY010000178">
    <property type="protein sequence ID" value="KAF7189755.1"/>
    <property type="molecule type" value="Genomic_DNA"/>
</dbReference>